<accession>A0A3Q9FTQ6</accession>
<evidence type="ECO:0000313" key="1">
    <source>
        <dbReference type="EMBL" id="AZQ70103.1"/>
    </source>
</evidence>
<organism evidence="1 2">
    <name type="scientific">Streptomyces luteoverticillatus</name>
    <name type="common">Streptoverticillium luteoverticillatus</name>
    <dbReference type="NCBI Taxonomy" id="66425"/>
    <lineage>
        <taxon>Bacteria</taxon>
        <taxon>Bacillati</taxon>
        <taxon>Actinomycetota</taxon>
        <taxon>Actinomycetes</taxon>
        <taxon>Kitasatosporales</taxon>
        <taxon>Streptomycetaceae</taxon>
        <taxon>Streptomyces</taxon>
    </lineage>
</organism>
<protein>
    <submittedName>
        <fullName evidence="1">Uncharacterized protein</fullName>
    </submittedName>
</protein>
<gene>
    <name evidence="1" type="ORF">EKH77_01735</name>
</gene>
<name>A0A3Q9FTQ6_STRLT</name>
<evidence type="ECO:0000313" key="2">
    <source>
        <dbReference type="Proteomes" id="UP000267900"/>
    </source>
</evidence>
<proteinExistence type="predicted"/>
<keyword evidence="2" id="KW-1185">Reference proteome</keyword>
<sequence length="67" mass="7111">MRIQQIRRYAPHRHPLADQVHDALTVVIVIVVVAVCSRGMSPEALGLVGLVATVIGSRSRAGAGQRG</sequence>
<reference evidence="1 2" key="1">
    <citation type="submission" date="2018-12" db="EMBL/GenBank/DDBJ databases">
        <title>The whole draft genome of Streptomyce luteoverticillatus CGMCC 15060.</title>
        <authorList>
            <person name="Feng Z."/>
            <person name="Chen G."/>
            <person name="Zhang J."/>
            <person name="Zhu H."/>
            <person name="Yu X."/>
            <person name="Zhang W."/>
            <person name="Zhang X."/>
        </authorList>
    </citation>
    <scope>NUCLEOTIDE SEQUENCE [LARGE SCALE GENOMIC DNA]</scope>
    <source>
        <strain evidence="1 2">CGMCC 15060</strain>
    </source>
</reference>
<dbReference type="EMBL" id="CP034587">
    <property type="protein sequence ID" value="AZQ70103.1"/>
    <property type="molecule type" value="Genomic_DNA"/>
</dbReference>
<dbReference type="AlphaFoldDB" id="A0A3Q9FTQ6"/>
<dbReference type="Proteomes" id="UP000267900">
    <property type="component" value="Chromosome"/>
</dbReference>